<evidence type="ECO:0000313" key="1">
    <source>
        <dbReference type="EMBL" id="OPC61566.1"/>
    </source>
</evidence>
<proteinExistence type="predicted"/>
<gene>
    <name evidence="1" type="ORF">BAZ10_10700</name>
</gene>
<dbReference type="RefSeq" id="WP_078720114.1">
    <property type="nucleotide sequence ID" value="NZ_CBCSBR010000018.1"/>
</dbReference>
<keyword evidence="2" id="KW-1185">Reference proteome</keyword>
<dbReference type="Proteomes" id="UP000190813">
    <property type="component" value="Unassembled WGS sequence"/>
</dbReference>
<reference evidence="1 2" key="1">
    <citation type="submission" date="2016-06" db="EMBL/GenBank/DDBJ databases">
        <title>Revisiting the taxonomy of the Elizabethkingia Genus based on Whole-Genome Sequencing, Optical Mapping, and MALDI-TOF.</title>
        <authorList>
            <person name="Nicholson A.C."/>
        </authorList>
    </citation>
    <scope>NUCLEOTIDE SEQUENCE [LARGE SCALE GENOMIC DNA]</scope>
    <source>
        <strain evidence="1 2">G4070</strain>
    </source>
</reference>
<evidence type="ECO:0000313" key="2">
    <source>
        <dbReference type="Proteomes" id="UP000190813"/>
    </source>
</evidence>
<comment type="caution">
    <text evidence="1">The sequence shown here is derived from an EMBL/GenBank/DDBJ whole genome shotgun (WGS) entry which is preliminary data.</text>
</comment>
<organism evidence="1 2">
    <name type="scientific">Elizabethkingia occulta</name>
    <dbReference type="NCBI Taxonomy" id="1867263"/>
    <lineage>
        <taxon>Bacteria</taxon>
        <taxon>Pseudomonadati</taxon>
        <taxon>Bacteroidota</taxon>
        <taxon>Flavobacteriia</taxon>
        <taxon>Flavobacteriales</taxon>
        <taxon>Weeksellaceae</taxon>
        <taxon>Elizabethkingia</taxon>
    </lineage>
</organism>
<dbReference type="EMBL" id="MAHX01000020">
    <property type="protein sequence ID" value="OPC61566.1"/>
    <property type="molecule type" value="Genomic_DNA"/>
</dbReference>
<sequence length="157" mass="17210">MSTLFGTKALESAPVEVDGSIPADAKFTELCKTYRNSVEFVDDDPNVQDEFSDQDDDPIESLVEPGATNGKFSTFQFDTATLQKLFPTGTVVDSAFTFGKNLGFVTALRFKTDSGHQITYPKVKVIAKKNLKLVRNGIALIDCTVKVLSQPQLKKLP</sequence>
<accession>A0A1T3MAR8</accession>
<dbReference type="AlphaFoldDB" id="A0A1T3MAR8"/>
<name>A0A1T3MAR8_9FLAO</name>
<protein>
    <submittedName>
        <fullName evidence="1">Uncharacterized protein</fullName>
    </submittedName>
</protein>